<protein>
    <submittedName>
        <fullName evidence="2">Long-wavelength rhodopsin</fullName>
    </submittedName>
</protein>
<dbReference type="Proteomes" id="UP000003412">
    <property type="component" value="Chromosome"/>
</dbReference>
<keyword evidence="3" id="KW-1185">Reference proteome</keyword>
<proteinExistence type="predicted"/>
<sequence>MESCPNDYFLLGQLSFIYVIMKQAFGLFVCALFLILNKALTLY</sequence>
<keyword evidence="1" id="KW-0472">Membrane</keyword>
<comment type="caution">
    <text evidence="2">The sequence shown here is derived from an EMBL/GenBank/DDBJ whole genome shotgun (WGS) entry which is preliminary data.</text>
</comment>
<evidence type="ECO:0000313" key="2">
    <source>
        <dbReference type="EMBL" id="EFR86981.1"/>
    </source>
</evidence>
<keyword evidence="1" id="KW-0812">Transmembrane</keyword>
<accession>A0ABP2JY71</accession>
<feature type="transmembrane region" description="Helical" evidence="1">
    <location>
        <begin position="15"/>
        <end position="36"/>
    </location>
</feature>
<evidence type="ECO:0000256" key="1">
    <source>
        <dbReference type="SAM" id="Phobius"/>
    </source>
</evidence>
<keyword evidence="1" id="KW-1133">Transmembrane helix</keyword>
<organism evidence="2 3">
    <name type="scientific">Listeria marthii FSL S4-120</name>
    <dbReference type="NCBI Taxonomy" id="702457"/>
    <lineage>
        <taxon>Bacteria</taxon>
        <taxon>Bacillati</taxon>
        <taxon>Bacillota</taxon>
        <taxon>Bacilli</taxon>
        <taxon>Bacillales</taxon>
        <taxon>Listeriaceae</taxon>
        <taxon>Listeria</taxon>
    </lineage>
</organism>
<evidence type="ECO:0000313" key="3">
    <source>
        <dbReference type="Proteomes" id="UP000003412"/>
    </source>
</evidence>
<gene>
    <name evidence="2" type="ORF">NT05LM_2561</name>
</gene>
<reference evidence="2 3" key="1">
    <citation type="journal article" date="2010" name="Microbiol. Resour. Announc.">
        <title>Comparative genomics of the bacterial genus Listeria: Genome evolution is characterized by limited gene acquisition and limited gene loss.</title>
        <authorList>
            <person name="den Bakker H.C."/>
            <person name="Cummings C.A."/>
            <person name="Ferreira V."/>
            <person name="Vatta P."/>
            <person name="Orsi R.H."/>
            <person name="Degoricija L."/>
            <person name="Barker M."/>
            <person name="Petrauskene O."/>
            <person name="Furtado M.R."/>
            <person name="Wiedmann M."/>
        </authorList>
    </citation>
    <scope>NUCLEOTIDE SEQUENCE [LARGE SCALE GENOMIC DNA]</scope>
    <source>
        <strain evidence="2 3">FSL S4-120</strain>
    </source>
</reference>
<dbReference type="EMBL" id="ADXF01000847">
    <property type="protein sequence ID" value="EFR86981.1"/>
    <property type="molecule type" value="Genomic_DNA"/>
</dbReference>
<name>A0ABP2JY71_9LIST</name>